<protein>
    <submittedName>
        <fullName evidence="2">Carboxymuconolactone decarboxylase family protein</fullName>
    </submittedName>
</protein>
<accession>A0ABU7K3F9</accession>
<feature type="domain" description="Carboxymuconolactone decarboxylase-like" evidence="1">
    <location>
        <begin position="13"/>
        <end position="94"/>
    </location>
</feature>
<dbReference type="NCBIfam" id="TIGR00778">
    <property type="entry name" value="ahpD_dom"/>
    <property type="match status" value="1"/>
</dbReference>
<evidence type="ECO:0000313" key="3">
    <source>
        <dbReference type="Proteomes" id="UP001356095"/>
    </source>
</evidence>
<dbReference type="InterPro" id="IPR029032">
    <property type="entry name" value="AhpD-like"/>
</dbReference>
<gene>
    <name evidence="2" type="ORF">Q8791_06065</name>
</gene>
<dbReference type="RefSeq" id="WP_330090585.1">
    <property type="nucleotide sequence ID" value="NZ_JAUZMY010000004.1"/>
</dbReference>
<dbReference type="PANTHER" id="PTHR34846:SF5">
    <property type="entry name" value="CARBOXYMUCONOLACTONE DECARBOXYLASE-LIKE DOMAIN-CONTAINING PROTEIN"/>
    <property type="match status" value="1"/>
</dbReference>
<reference evidence="2 3" key="1">
    <citation type="submission" date="2023-08" db="EMBL/GenBank/DDBJ databases">
        <authorList>
            <person name="Girao M."/>
            <person name="Carvalho M.F."/>
        </authorList>
    </citation>
    <scope>NUCLEOTIDE SEQUENCE [LARGE SCALE GENOMIC DNA]</scope>
    <source>
        <strain evidence="2 3">CT-R113</strain>
    </source>
</reference>
<dbReference type="PANTHER" id="PTHR34846">
    <property type="entry name" value="4-CARBOXYMUCONOLACTONE DECARBOXYLASE FAMILY PROTEIN (AFU_ORTHOLOGUE AFUA_6G11590)"/>
    <property type="match status" value="1"/>
</dbReference>
<dbReference type="EMBL" id="JAUZMY010000004">
    <property type="protein sequence ID" value="MEE2036788.1"/>
    <property type="molecule type" value="Genomic_DNA"/>
</dbReference>
<comment type="caution">
    <text evidence="2">The sequence shown here is derived from an EMBL/GenBank/DDBJ whole genome shotgun (WGS) entry which is preliminary data.</text>
</comment>
<dbReference type="SUPFAM" id="SSF69118">
    <property type="entry name" value="AhpD-like"/>
    <property type="match status" value="1"/>
</dbReference>
<evidence type="ECO:0000259" key="1">
    <source>
        <dbReference type="Pfam" id="PF02627"/>
    </source>
</evidence>
<name>A0ABU7K3F9_9ACTN</name>
<dbReference type="InterPro" id="IPR004675">
    <property type="entry name" value="AhpD_core"/>
</dbReference>
<evidence type="ECO:0000313" key="2">
    <source>
        <dbReference type="EMBL" id="MEE2036788.1"/>
    </source>
</evidence>
<dbReference type="Proteomes" id="UP001356095">
    <property type="component" value="Unassembled WGS sequence"/>
</dbReference>
<proteinExistence type="predicted"/>
<dbReference type="InterPro" id="IPR003779">
    <property type="entry name" value="CMD-like"/>
</dbReference>
<dbReference type="Gene3D" id="1.20.1290.10">
    <property type="entry name" value="AhpD-like"/>
    <property type="match status" value="1"/>
</dbReference>
<dbReference type="Pfam" id="PF02627">
    <property type="entry name" value="CMD"/>
    <property type="match status" value="1"/>
</dbReference>
<sequence length="148" mass="15607">MGTTRAQVAQHLPEAYSALARLGTVVDAALDDDLHTLVKLRASILNGCAFCVDMHHHEALASGMSPQRAALVAAWREAGAHFTEAERAVLELVDALTLVGGNGLPDEVYARASAHLSEQEMVALITAVGLVNLYNRLGVGTGMAPPVR</sequence>
<organism evidence="2 3">
    <name type="scientific">Nocardiopsis codii</name>
    <dbReference type="NCBI Taxonomy" id="3065942"/>
    <lineage>
        <taxon>Bacteria</taxon>
        <taxon>Bacillati</taxon>
        <taxon>Actinomycetota</taxon>
        <taxon>Actinomycetes</taxon>
        <taxon>Streptosporangiales</taxon>
        <taxon>Nocardiopsidaceae</taxon>
        <taxon>Nocardiopsis</taxon>
    </lineage>
</organism>
<keyword evidence="3" id="KW-1185">Reference proteome</keyword>